<accession>Q9F5R0</accession>
<feature type="signal peptide" evidence="1">
    <location>
        <begin position="1"/>
        <end position="20"/>
    </location>
</feature>
<dbReference type="AlphaFoldDB" id="Q9F5R0"/>
<dbReference type="InterPro" id="IPR009405">
    <property type="entry name" value="TcpF"/>
</dbReference>
<proteinExistence type="predicted"/>
<dbReference type="EMBL" id="AF306797">
    <property type="protein sequence ID" value="AAG31794.1"/>
    <property type="molecule type" value="Genomic_DNA"/>
</dbReference>
<protein>
    <submittedName>
        <fullName evidence="2">Toxin co-regulated pilus biosynthesis protein F</fullName>
    </submittedName>
</protein>
<evidence type="ECO:0000256" key="1">
    <source>
        <dbReference type="SAM" id="SignalP"/>
    </source>
</evidence>
<gene>
    <name evidence="2" type="primary">tcpF</name>
</gene>
<reference evidence="2" key="1">
    <citation type="journal article" date="2001" name="J. Bacteriol.">
        <title>Characterization of VPI pathogenicity island and CTXphi prophage in environmental strains of Vibrio cholerae.</title>
        <authorList>
            <person name="Mukhopadhyay A.K."/>
            <person name="Chakraborty S."/>
            <person name="Takeda Y."/>
            <person name="Nair G.B."/>
            <person name="Berg D.E."/>
        </authorList>
    </citation>
    <scope>NUCLEOTIDE SEQUENCE</scope>
    <source>
        <strain evidence="2">SCE256</strain>
    </source>
</reference>
<name>Q9F5R0_VIBCL</name>
<dbReference type="Pfam" id="PF06340">
    <property type="entry name" value="TcpF"/>
    <property type="match status" value="1"/>
</dbReference>
<sequence length="336" mass="37432">MKLKLISSSIILLLSNSALAFNDNYSSTSTVYSSTQNGDQASGSSGTNYRYPFAECLSLGMPSSSLSSYCTTVSFPTDSKEFYGVFPSIEGVTRTPEDFNKILNSGAYTELESKYIKPYLGQQTPDWAIPTPDQLQTLVNLSKNGDLYKESKDTYNSGRFLTKTDKGEYVIAKIGNVAEDSPLKLPDIVSKNGLHGSNLSDVELPSNAVGKLTTKYTYVTTQDYSRRFDATFTLIPDEFKRENIDPTKVYFEVLYGKPGSDGIIRNPLKTTTPYYIDPRSPNYSYFIKSDSLHNKGDSSDNKYQIKLYTDPSKVSYLKALPIEFDCRSQFCEGVSD</sequence>
<organism evidence="2">
    <name type="scientific">Vibrio cholerae</name>
    <dbReference type="NCBI Taxonomy" id="666"/>
    <lineage>
        <taxon>Bacteria</taxon>
        <taxon>Pseudomonadati</taxon>
        <taxon>Pseudomonadota</taxon>
        <taxon>Gammaproteobacteria</taxon>
        <taxon>Vibrionales</taxon>
        <taxon>Vibrionaceae</taxon>
        <taxon>Vibrio</taxon>
    </lineage>
</organism>
<feature type="chain" id="PRO_5004326309" evidence="1">
    <location>
        <begin position="21"/>
        <end position="336"/>
    </location>
</feature>
<keyword evidence="1" id="KW-0732">Signal</keyword>
<evidence type="ECO:0000313" key="2">
    <source>
        <dbReference type="EMBL" id="AAG31794.1"/>
    </source>
</evidence>